<feature type="binding site" evidence="11">
    <location>
        <begin position="198"/>
        <end position="199"/>
    </location>
    <ligand>
        <name>substrate</name>
    </ligand>
</feature>
<dbReference type="FunFam" id="3.20.20.70:FF:000027">
    <property type="entry name" value="Dihydropyrimidine dehydrogenase [NADP(+)]"/>
    <property type="match status" value="1"/>
</dbReference>
<feature type="binding site" evidence="11">
    <location>
        <position position="132"/>
    </location>
    <ligand>
        <name>FMN</name>
        <dbReference type="ChEBI" id="CHEBI:58210"/>
    </ligand>
</feature>
<dbReference type="GO" id="GO:0006207">
    <property type="term" value="P:'de novo' pyrimidine nucleobase biosynthetic process"/>
    <property type="evidence" value="ECO:0007669"/>
    <property type="project" value="InterPro"/>
</dbReference>
<evidence type="ECO:0000259" key="12">
    <source>
        <dbReference type="Pfam" id="PF01180"/>
    </source>
</evidence>
<dbReference type="GO" id="GO:1990663">
    <property type="term" value="F:dihydroorotate dehydrogenase (fumarate) activity"/>
    <property type="evidence" value="ECO:0007669"/>
    <property type="project" value="UniProtKB-EC"/>
</dbReference>
<dbReference type="Pfam" id="PF01180">
    <property type="entry name" value="DHO_dh"/>
    <property type="match status" value="1"/>
</dbReference>
<dbReference type="PATRIC" id="fig|1598.90.peg.146"/>
<dbReference type="CDD" id="cd04740">
    <property type="entry name" value="DHOD_1B_like"/>
    <property type="match status" value="1"/>
</dbReference>
<feature type="binding site" evidence="11">
    <location>
        <position position="223"/>
    </location>
    <ligand>
        <name>FMN</name>
        <dbReference type="ChEBI" id="CHEBI:58210"/>
    </ligand>
</feature>
<dbReference type="InterPro" id="IPR050074">
    <property type="entry name" value="DHO_dehydrogenase"/>
</dbReference>
<dbReference type="GO" id="GO:0005737">
    <property type="term" value="C:cytoplasm"/>
    <property type="evidence" value="ECO:0007669"/>
    <property type="project" value="UniProtKB-SubCell"/>
</dbReference>
<protein>
    <recommendedName>
        <fullName evidence="11">Dihydroorotate dehydrogenase</fullName>
        <shortName evidence="11">DHOD</shortName>
        <shortName evidence="11">DHODase</shortName>
        <shortName evidence="11">DHOdehase</shortName>
        <ecNumber evidence="11">1.3.-.-</ecNumber>
    </recommendedName>
</protein>
<dbReference type="InterPro" id="IPR005720">
    <property type="entry name" value="Dihydroorotate_DH_cat"/>
</dbReference>
<dbReference type="PANTHER" id="PTHR48109">
    <property type="entry name" value="DIHYDROOROTATE DEHYDROGENASE (QUINONE), MITOCHONDRIAL-RELATED"/>
    <property type="match status" value="1"/>
</dbReference>
<dbReference type="AlphaFoldDB" id="A0A073JRV5"/>
<dbReference type="PROSITE" id="PS00911">
    <property type="entry name" value="DHODEHASE_1"/>
    <property type="match status" value="1"/>
</dbReference>
<accession>A0A073JRV5</accession>
<dbReference type="NCBIfam" id="TIGR01037">
    <property type="entry name" value="pyrD_sub1_fam"/>
    <property type="match status" value="1"/>
</dbReference>
<keyword evidence="7 11" id="KW-0285">Flavoprotein</keyword>
<dbReference type="Proteomes" id="UP000027731">
    <property type="component" value="Unassembled WGS sequence"/>
</dbReference>
<proteinExistence type="inferred from homology"/>
<sequence length="308" mass="32710">MQKTQRLAVELPGLSLKNPIIAASGTCGYGQEAAKKYNLNHLGSLVLKSTTLHPRQGNPRPRVCETSAGWLNANGLQNVGITAATNEKIPWLRKNYPQLPIIASAAGFSEDEYVKVVSEFANTAGVKAIELNVSCPNVKHGGMAMGTDPEVLQRLVKQVVKAALGIPIYVKLTPNVTNIVPLAQAAEQGGANGLTMINTLTGLSIDLKTRRPALANVTGGLSGPAIKPLALRMIHQVRQVSSLPIIGVGGIESAEDVLEFMMAGANAVQIGAASFHDPLACPKIAADLPIVMDRYGIKKLTDLWEVRF</sequence>
<dbReference type="RefSeq" id="WP_035168015.1">
    <property type="nucleotide sequence ID" value="NZ_WJNC01000014.1"/>
</dbReference>
<evidence type="ECO:0000256" key="7">
    <source>
        <dbReference type="ARBA" id="ARBA00022630"/>
    </source>
</evidence>
<evidence type="ECO:0000256" key="1">
    <source>
        <dbReference type="ARBA" id="ARBA00001694"/>
    </source>
</evidence>
<evidence type="ECO:0000256" key="9">
    <source>
        <dbReference type="ARBA" id="ARBA00022975"/>
    </source>
</evidence>
<comment type="similarity">
    <text evidence="4 11">Belongs to the dihydroorotate dehydrogenase family. Type 1 subfamily.</text>
</comment>
<dbReference type="HAMAP" id="MF_00224">
    <property type="entry name" value="DHO_dh_type1"/>
    <property type="match status" value="1"/>
</dbReference>
<evidence type="ECO:0000256" key="6">
    <source>
        <dbReference type="ARBA" id="ARBA00022490"/>
    </source>
</evidence>
<comment type="subcellular location">
    <subcellularLocation>
        <location evidence="2 11">Cytoplasm</location>
    </subcellularLocation>
</comment>
<dbReference type="EMBL" id="JOSX01000004">
    <property type="protein sequence ID" value="KEK16563.1"/>
    <property type="molecule type" value="Genomic_DNA"/>
</dbReference>
<feature type="binding site" evidence="11">
    <location>
        <position position="48"/>
    </location>
    <ligand>
        <name>substrate</name>
    </ligand>
</feature>
<evidence type="ECO:0000256" key="4">
    <source>
        <dbReference type="ARBA" id="ARBA00008008"/>
    </source>
</evidence>
<dbReference type="SUPFAM" id="SSF51395">
    <property type="entry name" value="FMN-linked oxidoreductases"/>
    <property type="match status" value="1"/>
</dbReference>
<name>A0A073JRV5_LIMRT</name>
<dbReference type="GO" id="GO:0044205">
    <property type="term" value="P:'de novo' UMP biosynthetic process"/>
    <property type="evidence" value="ECO:0007669"/>
    <property type="project" value="UniProtKB-UniRule"/>
</dbReference>
<dbReference type="InterPro" id="IPR001295">
    <property type="entry name" value="Dihydroorotate_DH_CS"/>
</dbReference>
<keyword evidence="6 11" id="KW-0963">Cytoplasm</keyword>
<keyword evidence="8 11" id="KW-0288">FMN</keyword>
<dbReference type="InterPro" id="IPR012135">
    <property type="entry name" value="Dihydroorotate_DH_1_2"/>
</dbReference>
<comment type="cofactor">
    <cofactor evidence="11">
        <name>FMN</name>
        <dbReference type="ChEBI" id="CHEBI:58210"/>
    </cofactor>
    <text evidence="11">Binds 1 FMN per subunit.</text>
</comment>
<evidence type="ECO:0000256" key="5">
    <source>
        <dbReference type="ARBA" id="ARBA00011738"/>
    </source>
</evidence>
<feature type="binding site" evidence="11">
    <location>
        <begin position="72"/>
        <end position="76"/>
    </location>
    <ligand>
        <name>substrate</name>
    </ligand>
</feature>
<feature type="binding site" evidence="11">
    <location>
        <position position="24"/>
    </location>
    <ligand>
        <name>FMN</name>
        <dbReference type="ChEBI" id="CHEBI:58210"/>
    </ligand>
</feature>
<evidence type="ECO:0000256" key="8">
    <source>
        <dbReference type="ARBA" id="ARBA00022643"/>
    </source>
</evidence>
<reference evidence="13 14" key="1">
    <citation type="submission" date="2014-06" db="EMBL/GenBank/DDBJ databases">
        <title>Genetic determinant of reutericyclin biosynthesis of Lactobacillus reuteri.</title>
        <authorList>
            <person name="Lin X."/>
            <person name="Duar R."/>
            <person name="Walter J."/>
            <person name="Gaenzle M."/>
        </authorList>
    </citation>
    <scope>NUCLEOTIDE SEQUENCE [LARGE SCALE GENOMIC DNA]</scope>
    <source>
        <strain evidence="13 14">LTH2584</strain>
    </source>
</reference>
<comment type="function">
    <text evidence="11">Catalyzes the conversion of dihydroorotate to orotate.</text>
</comment>
<dbReference type="InterPro" id="IPR024920">
    <property type="entry name" value="Dihydroorotate_DH_1"/>
</dbReference>
<feature type="domain" description="Dihydroorotate dehydrogenase catalytic" evidence="12">
    <location>
        <begin position="7"/>
        <end position="292"/>
    </location>
</feature>
<evidence type="ECO:0000256" key="10">
    <source>
        <dbReference type="ARBA" id="ARBA00023002"/>
    </source>
</evidence>
<comment type="pathway">
    <text evidence="3 11">Pyrimidine metabolism; UMP biosynthesis via de novo pathway.</text>
</comment>
<feature type="binding site" evidence="11">
    <location>
        <position position="171"/>
    </location>
    <ligand>
        <name>FMN</name>
        <dbReference type="ChEBI" id="CHEBI:58210"/>
    </ligand>
</feature>
<dbReference type="PIRSF" id="PIRSF000164">
    <property type="entry name" value="DHO_oxidase"/>
    <property type="match status" value="1"/>
</dbReference>
<gene>
    <name evidence="11" type="primary">pyrD</name>
    <name evidence="13" type="ORF">LR3_10135</name>
</gene>
<dbReference type="EC" id="1.3.-.-" evidence="11"/>
<comment type="caution">
    <text evidence="13">The sequence shown here is derived from an EMBL/GenBank/DDBJ whole genome shotgun (WGS) entry which is preliminary data.</text>
</comment>
<dbReference type="InterPro" id="IPR033888">
    <property type="entry name" value="DHOD_1B"/>
</dbReference>
<evidence type="ECO:0000256" key="3">
    <source>
        <dbReference type="ARBA" id="ARBA00004725"/>
    </source>
</evidence>
<dbReference type="Gene3D" id="3.20.20.70">
    <property type="entry name" value="Aldolase class I"/>
    <property type="match status" value="1"/>
</dbReference>
<feature type="binding site" evidence="11">
    <location>
        <position position="197"/>
    </location>
    <ligand>
        <name>FMN</name>
        <dbReference type="ChEBI" id="CHEBI:58210"/>
    </ligand>
</feature>
<comment type="caution">
    <text evidence="11">Lacks conserved residue(s) required for the propagation of feature annotation.</text>
</comment>
<feature type="binding site" evidence="11">
    <location>
        <begin position="48"/>
        <end position="49"/>
    </location>
    <ligand>
        <name>FMN</name>
        <dbReference type="ChEBI" id="CHEBI:58210"/>
    </ligand>
</feature>
<dbReference type="NCBIfam" id="NF005574">
    <property type="entry name" value="PRK07259.1"/>
    <property type="match status" value="1"/>
</dbReference>
<comment type="subunit">
    <text evidence="5">Homodimer.</text>
</comment>
<evidence type="ECO:0000313" key="13">
    <source>
        <dbReference type="EMBL" id="KEK16563.1"/>
    </source>
</evidence>
<dbReference type="PROSITE" id="PS00912">
    <property type="entry name" value="DHODEHASE_2"/>
    <property type="match status" value="1"/>
</dbReference>
<evidence type="ECO:0000256" key="2">
    <source>
        <dbReference type="ARBA" id="ARBA00004496"/>
    </source>
</evidence>
<keyword evidence="10 11" id="KW-0560">Oxidoreductase</keyword>
<feature type="active site" description="Nucleophile" evidence="11">
    <location>
        <position position="135"/>
    </location>
</feature>
<organism evidence="13 14">
    <name type="scientific">Limosilactobacillus reuteri</name>
    <name type="common">Lactobacillus reuteri</name>
    <dbReference type="NCBI Taxonomy" id="1598"/>
    <lineage>
        <taxon>Bacteria</taxon>
        <taxon>Bacillati</taxon>
        <taxon>Bacillota</taxon>
        <taxon>Bacilli</taxon>
        <taxon>Lactobacillales</taxon>
        <taxon>Lactobacillaceae</taxon>
        <taxon>Limosilactobacillus</taxon>
    </lineage>
</organism>
<dbReference type="InterPro" id="IPR013785">
    <property type="entry name" value="Aldolase_TIM"/>
</dbReference>
<comment type="catalytic activity">
    <reaction evidence="11">
        <text>(S)-dihydroorotate + A = orotate + AH2</text>
        <dbReference type="Rhea" id="RHEA:18073"/>
        <dbReference type="ChEBI" id="CHEBI:13193"/>
        <dbReference type="ChEBI" id="CHEBI:17499"/>
        <dbReference type="ChEBI" id="CHEBI:30839"/>
        <dbReference type="ChEBI" id="CHEBI:30864"/>
    </reaction>
</comment>
<evidence type="ECO:0000256" key="11">
    <source>
        <dbReference type="HAMAP-Rule" id="MF_00224"/>
    </source>
</evidence>
<dbReference type="PANTHER" id="PTHR48109:SF1">
    <property type="entry name" value="DIHYDROOROTATE DEHYDROGENASE (FUMARATE)"/>
    <property type="match status" value="1"/>
</dbReference>
<evidence type="ECO:0000313" key="14">
    <source>
        <dbReference type="Proteomes" id="UP000027731"/>
    </source>
</evidence>
<feature type="binding site" evidence="11">
    <location>
        <begin position="249"/>
        <end position="250"/>
    </location>
    <ligand>
        <name>FMN</name>
        <dbReference type="ChEBI" id="CHEBI:58210"/>
    </ligand>
</feature>
<feature type="binding site" evidence="11">
    <location>
        <position position="132"/>
    </location>
    <ligand>
        <name>substrate</name>
    </ligand>
</feature>
<dbReference type="InterPro" id="IPR049622">
    <property type="entry name" value="Dihydroorotate_DH_I"/>
</dbReference>
<comment type="catalytic activity">
    <reaction evidence="1">
        <text>(S)-dihydroorotate + fumarate = orotate + succinate</text>
        <dbReference type="Rhea" id="RHEA:30059"/>
        <dbReference type="ChEBI" id="CHEBI:29806"/>
        <dbReference type="ChEBI" id="CHEBI:30031"/>
        <dbReference type="ChEBI" id="CHEBI:30839"/>
        <dbReference type="ChEBI" id="CHEBI:30864"/>
        <dbReference type="EC" id="1.3.98.1"/>
    </reaction>
</comment>
<dbReference type="UniPathway" id="UPA00070"/>
<keyword evidence="9 11" id="KW-0665">Pyrimidine biosynthesis</keyword>